<gene>
    <name evidence="3" type="ORF">GCM10010531_40560</name>
</gene>
<dbReference type="InterPro" id="IPR001387">
    <property type="entry name" value="Cro/C1-type_HTH"/>
</dbReference>
<feature type="compositionally biased region" description="Basic and acidic residues" evidence="1">
    <location>
        <begin position="124"/>
        <end position="137"/>
    </location>
</feature>
<organism evidence="3 4">
    <name type="scientific">Blastococcus jejuensis</name>
    <dbReference type="NCBI Taxonomy" id="351224"/>
    <lineage>
        <taxon>Bacteria</taxon>
        <taxon>Bacillati</taxon>
        <taxon>Actinomycetota</taxon>
        <taxon>Actinomycetes</taxon>
        <taxon>Geodermatophilales</taxon>
        <taxon>Geodermatophilaceae</taxon>
        <taxon>Blastococcus</taxon>
    </lineage>
</organism>
<dbReference type="SUPFAM" id="SSF47413">
    <property type="entry name" value="lambda repressor-like DNA-binding domains"/>
    <property type="match status" value="1"/>
</dbReference>
<evidence type="ECO:0000259" key="2">
    <source>
        <dbReference type="PROSITE" id="PS50943"/>
    </source>
</evidence>
<dbReference type="EMBL" id="BAAAVV010000015">
    <property type="protein sequence ID" value="GAA3182218.1"/>
    <property type="molecule type" value="Genomic_DNA"/>
</dbReference>
<keyword evidence="4" id="KW-1185">Reference proteome</keyword>
<accession>A0ABP6PM19</accession>
<evidence type="ECO:0000313" key="3">
    <source>
        <dbReference type="EMBL" id="GAA3182218.1"/>
    </source>
</evidence>
<feature type="region of interest" description="Disordered" evidence="1">
    <location>
        <begin position="124"/>
        <end position="151"/>
    </location>
</feature>
<sequence>MSFDLPGLLRRIRRQADMSQRELAGAIDVSKSAVAAAESGRSGLDARLLARAAGLAGLRLALLDIAGTEVAGMAEGAVRDMAGRRFPAHLDTRYGDQAWWHGPERYSRTQPWYTFDRVRETRDWERTHRGTPDDHQLPRPGDSPAERAEARRRAWLERRDEELRRWLAEQPWTPFDDGFTCTCPPRCAELDDHSGPPVHAADCACHCDLA</sequence>
<dbReference type="Gene3D" id="1.10.260.40">
    <property type="entry name" value="lambda repressor-like DNA-binding domains"/>
    <property type="match status" value="1"/>
</dbReference>
<evidence type="ECO:0000313" key="4">
    <source>
        <dbReference type="Proteomes" id="UP001499924"/>
    </source>
</evidence>
<comment type="caution">
    <text evidence="3">The sequence shown here is derived from an EMBL/GenBank/DDBJ whole genome shotgun (WGS) entry which is preliminary data.</text>
</comment>
<dbReference type="Proteomes" id="UP001499924">
    <property type="component" value="Unassembled WGS sequence"/>
</dbReference>
<protein>
    <recommendedName>
        <fullName evidence="2">HTH cro/C1-type domain-containing protein</fullName>
    </recommendedName>
</protein>
<dbReference type="SMART" id="SM00530">
    <property type="entry name" value="HTH_XRE"/>
    <property type="match status" value="1"/>
</dbReference>
<dbReference type="Pfam" id="PF01381">
    <property type="entry name" value="HTH_3"/>
    <property type="match status" value="1"/>
</dbReference>
<dbReference type="InterPro" id="IPR010982">
    <property type="entry name" value="Lambda_DNA-bd_dom_sf"/>
</dbReference>
<feature type="domain" description="HTH cro/C1-type" evidence="2">
    <location>
        <begin position="9"/>
        <end position="63"/>
    </location>
</feature>
<dbReference type="RefSeq" id="WP_344690881.1">
    <property type="nucleotide sequence ID" value="NZ_BAAAVV010000015.1"/>
</dbReference>
<dbReference type="PROSITE" id="PS50943">
    <property type="entry name" value="HTH_CROC1"/>
    <property type="match status" value="1"/>
</dbReference>
<proteinExistence type="predicted"/>
<dbReference type="CDD" id="cd00093">
    <property type="entry name" value="HTH_XRE"/>
    <property type="match status" value="1"/>
</dbReference>
<name>A0ABP6PM19_9ACTN</name>
<evidence type="ECO:0000256" key="1">
    <source>
        <dbReference type="SAM" id="MobiDB-lite"/>
    </source>
</evidence>
<reference evidence="4" key="1">
    <citation type="journal article" date="2019" name="Int. J. Syst. Evol. Microbiol.">
        <title>The Global Catalogue of Microorganisms (GCM) 10K type strain sequencing project: providing services to taxonomists for standard genome sequencing and annotation.</title>
        <authorList>
            <consortium name="The Broad Institute Genomics Platform"/>
            <consortium name="The Broad Institute Genome Sequencing Center for Infectious Disease"/>
            <person name="Wu L."/>
            <person name="Ma J."/>
        </authorList>
    </citation>
    <scope>NUCLEOTIDE SEQUENCE [LARGE SCALE GENOMIC DNA]</scope>
    <source>
        <strain evidence="4">JCM 15614</strain>
    </source>
</reference>